<name>A0A0N5A0L0_PARTI</name>
<proteinExistence type="predicted"/>
<evidence type="ECO:0000256" key="2">
    <source>
        <dbReference type="SAM" id="SignalP"/>
    </source>
</evidence>
<dbReference type="WBParaSite" id="PTRK_0001495700.1">
    <property type="protein sequence ID" value="PTRK_0001495700.1"/>
    <property type="gene ID" value="PTRK_0001495700"/>
</dbReference>
<sequence length="468" mass="56456">MIINIQFIVLVLITLIAGDQFDIYPYEAILPKVVRTECRSFDGRKLCVELYNYNAQPRNQDMICEPFGHYSQRCFYSQSDYRWVQNIYKPYVENLKIDEDDPLVGNIDYDYKSYASVIRNECTQNCPVLDIEETIPVVHIPYDSPTNIPVENSVIRDKYGNIKRYQKMTFIDGKSYFVEVPKQKVSSNFDIDLCNEKRRDSVLYNNNKEGRIPCEIQTNGKEHTARPVIPIISRHHPLNLFDNDVIEYCDFENGCKITHYHIPFNFNSDSDLYKEMRHKYGHLYENRRIQHSQDISDYSKNWDYNYRNEYNRQRQEYERNERFRHYSRRCYSSGRCKFINIRVSDCDDQFDDRNCDYTRQRNYDNRRIDYRVHPDPDRIPVQPINRQEASDNQEARRRILQWEEYARRAKLESEREIQKIKERVGENADRDGRIRTESIDRHQKYHSKDDRYESSPQGCSYELNVRRC</sequence>
<evidence type="ECO:0000313" key="4">
    <source>
        <dbReference type="WBParaSite" id="PTRK_0001495700.1"/>
    </source>
</evidence>
<accession>A0A0N5A0L0</accession>
<dbReference type="Proteomes" id="UP000038045">
    <property type="component" value="Unplaced"/>
</dbReference>
<feature type="compositionally biased region" description="Basic and acidic residues" evidence="1">
    <location>
        <begin position="423"/>
        <end position="453"/>
    </location>
</feature>
<feature type="region of interest" description="Disordered" evidence="1">
    <location>
        <begin position="370"/>
        <end position="393"/>
    </location>
</feature>
<evidence type="ECO:0000256" key="1">
    <source>
        <dbReference type="SAM" id="MobiDB-lite"/>
    </source>
</evidence>
<feature type="signal peptide" evidence="2">
    <location>
        <begin position="1"/>
        <end position="18"/>
    </location>
</feature>
<dbReference type="AlphaFoldDB" id="A0A0N5A0L0"/>
<feature type="chain" id="PRO_5005892452" evidence="2">
    <location>
        <begin position="19"/>
        <end position="468"/>
    </location>
</feature>
<protein>
    <submittedName>
        <fullName evidence="4">Chitin-binding type-2 domain-containing protein</fullName>
    </submittedName>
</protein>
<keyword evidence="3" id="KW-1185">Reference proteome</keyword>
<feature type="region of interest" description="Disordered" evidence="1">
    <location>
        <begin position="423"/>
        <end position="458"/>
    </location>
</feature>
<keyword evidence="2" id="KW-0732">Signal</keyword>
<evidence type="ECO:0000313" key="3">
    <source>
        <dbReference type="Proteomes" id="UP000038045"/>
    </source>
</evidence>
<reference evidence="4" key="1">
    <citation type="submission" date="2017-02" db="UniProtKB">
        <authorList>
            <consortium name="WormBaseParasite"/>
        </authorList>
    </citation>
    <scope>IDENTIFICATION</scope>
</reference>
<organism evidence="3 4">
    <name type="scientific">Parastrongyloides trichosuri</name>
    <name type="common">Possum-specific nematode worm</name>
    <dbReference type="NCBI Taxonomy" id="131310"/>
    <lineage>
        <taxon>Eukaryota</taxon>
        <taxon>Metazoa</taxon>
        <taxon>Ecdysozoa</taxon>
        <taxon>Nematoda</taxon>
        <taxon>Chromadorea</taxon>
        <taxon>Rhabditida</taxon>
        <taxon>Tylenchina</taxon>
        <taxon>Panagrolaimomorpha</taxon>
        <taxon>Strongyloidoidea</taxon>
        <taxon>Strongyloididae</taxon>
        <taxon>Parastrongyloides</taxon>
    </lineage>
</organism>